<evidence type="ECO:0000259" key="7">
    <source>
        <dbReference type="PROSITE" id="PS50109"/>
    </source>
</evidence>
<feature type="domain" description="PAS" evidence="8">
    <location>
        <begin position="1"/>
        <end position="64"/>
    </location>
</feature>
<dbReference type="SUPFAM" id="SSF47384">
    <property type="entry name" value="Homodimeric domain of signal transducing histidine kinase"/>
    <property type="match status" value="1"/>
</dbReference>
<feature type="coiled-coil region" evidence="6">
    <location>
        <begin position="384"/>
        <end position="425"/>
    </location>
</feature>
<dbReference type="InterPro" id="IPR003594">
    <property type="entry name" value="HATPase_dom"/>
</dbReference>
<evidence type="ECO:0000313" key="11">
    <source>
        <dbReference type="Proteomes" id="UP000181790"/>
    </source>
</evidence>
<dbReference type="InterPro" id="IPR004358">
    <property type="entry name" value="Sig_transdc_His_kin-like_C"/>
</dbReference>
<dbReference type="SMART" id="SM00387">
    <property type="entry name" value="HATPase_c"/>
    <property type="match status" value="1"/>
</dbReference>
<evidence type="ECO:0000256" key="6">
    <source>
        <dbReference type="SAM" id="Coils"/>
    </source>
</evidence>
<dbReference type="InterPro" id="IPR003661">
    <property type="entry name" value="HisK_dim/P_dom"/>
</dbReference>
<dbReference type="Gene3D" id="3.30.450.20">
    <property type="entry name" value="PAS domain"/>
    <property type="match status" value="3"/>
</dbReference>
<keyword evidence="11" id="KW-1185">Reference proteome</keyword>
<dbReference type="InterPro" id="IPR036890">
    <property type="entry name" value="HATPase_C_sf"/>
</dbReference>
<keyword evidence="6" id="KW-0175">Coiled coil</keyword>
<dbReference type="PANTHER" id="PTHR43304:SF1">
    <property type="entry name" value="PAC DOMAIN-CONTAINING PROTEIN"/>
    <property type="match status" value="1"/>
</dbReference>
<dbReference type="Gene3D" id="1.10.287.130">
    <property type="match status" value="1"/>
</dbReference>
<evidence type="ECO:0000256" key="5">
    <source>
        <dbReference type="ARBA" id="ARBA00022777"/>
    </source>
</evidence>
<dbReference type="PANTHER" id="PTHR43304">
    <property type="entry name" value="PHYTOCHROME-LIKE PROTEIN CPH1"/>
    <property type="match status" value="1"/>
</dbReference>
<dbReference type="InterPro" id="IPR000014">
    <property type="entry name" value="PAS"/>
</dbReference>
<dbReference type="Proteomes" id="UP000181790">
    <property type="component" value="Unassembled WGS sequence"/>
</dbReference>
<keyword evidence="3" id="KW-0597">Phosphoprotein</keyword>
<dbReference type="SUPFAM" id="SSF55874">
    <property type="entry name" value="ATPase domain of HSP90 chaperone/DNA topoisomerase II/histidine kinase"/>
    <property type="match status" value="1"/>
</dbReference>
<dbReference type="SUPFAM" id="SSF55785">
    <property type="entry name" value="PYP-like sensor domain (PAS domain)"/>
    <property type="match status" value="3"/>
</dbReference>
<gene>
    <name evidence="10" type="ORF">BLX24_03000</name>
</gene>
<proteinExistence type="predicted"/>
<dbReference type="InterPro" id="IPR005467">
    <property type="entry name" value="His_kinase_dom"/>
</dbReference>
<feature type="domain" description="PAC" evidence="9">
    <location>
        <begin position="350"/>
        <end position="403"/>
    </location>
</feature>
<evidence type="ECO:0000256" key="1">
    <source>
        <dbReference type="ARBA" id="ARBA00000085"/>
    </source>
</evidence>
<dbReference type="SMART" id="SM00388">
    <property type="entry name" value="HisKA"/>
    <property type="match status" value="1"/>
</dbReference>
<organism evidence="10 11">
    <name type="scientific">Arsenicibacter rosenii</name>
    <dbReference type="NCBI Taxonomy" id="1750698"/>
    <lineage>
        <taxon>Bacteria</taxon>
        <taxon>Pseudomonadati</taxon>
        <taxon>Bacteroidota</taxon>
        <taxon>Cytophagia</taxon>
        <taxon>Cytophagales</taxon>
        <taxon>Spirosomataceae</taxon>
        <taxon>Arsenicibacter</taxon>
    </lineage>
</organism>
<dbReference type="PROSITE" id="PS50113">
    <property type="entry name" value="PAC"/>
    <property type="match status" value="1"/>
</dbReference>
<dbReference type="InterPro" id="IPR035965">
    <property type="entry name" value="PAS-like_dom_sf"/>
</dbReference>
<dbReference type="InterPro" id="IPR036097">
    <property type="entry name" value="HisK_dim/P_sf"/>
</dbReference>
<dbReference type="InterPro" id="IPR000700">
    <property type="entry name" value="PAS-assoc_C"/>
</dbReference>
<dbReference type="EC" id="2.7.13.3" evidence="2"/>
<keyword evidence="4" id="KW-0808">Transferase</keyword>
<dbReference type="Pfam" id="PF00512">
    <property type="entry name" value="HisKA"/>
    <property type="match status" value="1"/>
</dbReference>
<dbReference type="PROSITE" id="PS50109">
    <property type="entry name" value="HIS_KIN"/>
    <property type="match status" value="1"/>
</dbReference>
<comment type="caution">
    <text evidence="10">The sequence shown here is derived from an EMBL/GenBank/DDBJ whole genome shotgun (WGS) entry which is preliminary data.</text>
</comment>
<reference evidence="10 11" key="1">
    <citation type="submission" date="2016-10" db="EMBL/GenBank/DDBJ databases">
        <title>Arsenicibacter rosenii gen. nov., sp. nov., an efficient arsenic-methylating bacterium isolated from an arsenic-contaminated paddy soil.</title>
        <authorList>
            <person name="Huang K."/>
        </authorList>
    </citation>
    <scope>NUCLEOTIDE SEQUENCE [LARGE SCALE GENOMIC DNA]</scope>
    <source>
        <strain evidence="10 11">SM-1</strain>
    </source>
</reference>
<dbReference type="InterPro" id="IPR052162">
    <property type="entry name" value="Sensor_kinase/Photoreceptor"/>
</dbReference>
<dbReference type="CDD" id="cd00082">
    <property type="entry name" value="HisKA"/>
    <property type="match status" value="1"/>
</dbReference>
<dbReference type="SMART" id="SM00086">
    <property type="entry name" value="PAC"/>
    <property type="match status" value="3"/>
</dbReference>
<protein>
    <recommendedName>
        <fullName evidence="2">histidine kinase</fullName>
        <ecNumber evidence="2">2.7.13.3</ecNumber>
    </recommendedName>
</protein>
<dbReference type="CDD" id="cd00130">
    <property type="entry name" value="PAS"/>
    <property type="match status" value="1"/>
</dbReference>
<dbReference type="Gene3D" id="3.30.565.10">
    <property type="entry name" value="Histidine kinase-like ATPase, C-terminal domain"/>
    <property type="match status" value="1"/>
</dbReference>
<evidence type="ECO:0000256" key="4">
    <source>
        <dbReference type="ARBA" id="ARBA00022679"/>
    </source>
</evidence>
<accession>A0A1S2VQJ3</accession>
<evidence type="ECO:0000259" key="9">
    <source>
        <dbReference type="PROSITE" id="PS50113"/>
    </source>
</evidence>
<evidence type="ECO:0000259" key="8">
    <source>
        <dbReference type="PROSITE" id="PS50112"/>
    </source>
</evidence>
<dbReference type="EMBL" id="MORL01000001">
    <property type="protein sequence ID" value="OIN61057.1"/>
    <property type="molecule type" value="Genomic_DNA"/>
</dbReference>
<dbReference type="GO" id="GO:0000155">
    <property type="term" value="F:phosphorelay sensor kinase activity"/>
    <property type="evidence" value="ECO:0007669"/>
    <property type="project" value="InterPro"/>
</dbReference>
<feature type="domain" description="Histidine kinase" evidence="7">
    <location>
        <begin position="432"/>
        <end position="660"/>
    </location>
</feature>
<evidence type="ECO:0000256" key="3">
    <source>
        <dbReference type="ARBA" id="ARBA00022553"/>
    </source>
</evidence>
<sequence>MDAAGIGIWSLAPKSSMLFLDDTSRALTGCQLTGWFGFTELMHFIDPQDYPLLREAIDAVLLSASAKRLEYTFRTRQLTDGQYRWLRMSGQPRSVDDNALHIVVSQIDMMSGQPRSVDDSPLLGGIMQDVTAETIRMRFKRSELGRQTTFLQNALTIAELGTFEVDLETATARYSDNVAGWFRLPANVALHADTFARIHPQDRTMVEQTIAQSLASKEQCRHDVIYRINGSGTGDFLYLRSIGQVLYQDDKPAKIIGIIQNVTAETLATQQVRQAQSALEDAIELAALSTWTLAINEGTVSYSQRFMDWLGFSEATRPLDEAYNPLPEPYRQTVAAALKATWQPGSNGRYDNEHPVINRLTGQIRIIRAQAQVIYDAAGKPLRLEGIAQDITEHRQLQQELERQVNERTVRLDNLIRELRESNRNLEQFAYVAGHDLQEPLRKIKSFGDLLKDRYAFQLGDGVTFIDRMQAAAIRMSGLISDLLTYSKVTSRKETATHVSLNQVLGAVLDNLELTLQETDAVLHADPLPQVWGDRFQFGQLFQNLISNALKFRRTDIRPEIRITCREVSAAGLTLPAAMPLPASGYYCIEVSDNGIGFDEKNADRIFQMFQRLHGKNQYAGTGIGLATCQRVVANHGGIIKATGMPGKGAVFTVFLPKEESAG</sequence>
<dbReference type="PRINTS" id="PR00344">
    <property type="entry name" value="BCTRLSENSOR"/>
</dbReference>
<keyword evidence="5" id="KW-0418">Kinase</keyword>
<dbReference type="PROSITE" id="PS50112">
    <property type="entry name" value="PAS"/>
    <property type="match status" value="1"/>
</dbReference>
<evidence type="ECO:0000313" key="10">
    <source>
        <dbReference type="EMBL" id="OIN61057.1"/>
    </source>
</evidence>
<name>A0A1S2VQJ3_9BACT</name>
<dbReference type="NCBIfam" id="TIGR00229">
    <property type="entry name" value="sensory_box"/>
    <property type="match status" value="1"/>
</dbReference>
<dbReference type="AlphaFoldDB" id="A0A1S2VQJ3"/>
<dbReference type="InterPro" id="IPR001610">
    <property type="entry name" value="PAC"/>
</dbReference>
<dbReference type="Pfam" id="PF02518">
    <property type="entry name" value="HATPase_c"/>
    <property type="match status" value="1"/>
</dbReference>
<comment type="catalytic activity">
    <reaction evidence="1">
        <text>ATP + protein L-histidine = ADP + protein N-phospho-L-histidine.</text>
        <dbReference type="EC" id="2.7.13.3"/>
    </reaction>
</comment>
<evidence type="ECO:0000256" key="2">
    <source>
        <dbReference type="ARBA" id="ARBA00012438"/>
    </source>
</evidence>